<dbReference type="EMBL" id="CP002792">
    <property type="protein sequence ID" value="AEH06169.1"/>
    <property type="molecule type" value="Genomic_DNA"/>
</dbReference>
<evidence type="ECO:0000313" key="2">
    <source>
        <dbReference type="EMBL" id="AEH06169.1"/>
    </source>
</evidence>
<dbReference type="STRING" id="647113.Metok_0176"/>
<dbReference type="KEGG" id="mok:Metok_0176"/>
<dbReference type="GeneID" id="10772293"/>
<dbReference type="Pfam" id="PF01949">
    <property type="entry name" value="Endo_dU"/>
    <property type="match status" value="1"/>
</dbReference>
<reference evidence="2" key="1">
    <citation type="submission" date="2011-05" db="EMBL/GenBank/DDBJ databases">
        <title>Complete sequence of chromosome of Methanothermococcus okinawensis IH1.</title>
        <authorList>
            <consortium name="US DOE Joint Genome Institute"/>
            <person name="Lucas S."/>
            <person name="Han J."/>
            <person name="Lapidus A."/>
            <person name="Cheng J.-F."/>
            <person name="Goodwin L."/>
            <person name="Pitluck S."/>
            <person name="Peters L."/>
            <person name="Mikhailova N."/>
            <person name="Held B."/>
            <person name="Han C."/>
            <person name="Tapia R."/>
            <person name="Land M."/>
            <person name="Hauser L."/>
            <person name="Kyrpides N."/>
            <person name="Ivanova N."/>
            <person name="Pagani I."/>
            <person name="Sieprawska-Lupa M."/>
            <person name="Takai K."/>
            <person name="Miyazaki J."/>
            <person name="Whitman W."/>
            <person name="Woyke T."/>
        </authorList>
    </citation>
    <scope>NUCLEOTIDE SEQUENCE</scope>
    <source>
        <strain evidence="2">IH1</strain>
    </source>
</reference>
<keyword evidence="3" id="KW-1185">Reference proteome</keyword>
<proteinExistence type="inferred from homology"/>
<dbReference type="Proteomes" id="UP000009296">
    <property type="component" value="Chromosome"/>
</dbReference>
<sequence length="184" mass="21433">MVMYIKDEVGVIGIDDAPFNRNDKEALLIGTYYRGNKIIDGIYFKKIHRDGMDSTEKIIEMIMGKHKTKINVIFLDGVTFGGFNIANLYEINEKTNIPVVAVIDRMPNRQKMMDALKKHFEDYEKRIYLLKSFPEPEKISDIYVQYVGIEKELLKMIIQKTRLKSKIPECLRISHLIGRGFLEL</sequence>
<dbReference type="InterPro" id="IPR002802">
    <property type="entry name" value="Endo_dU"/>
</dbReference>
<protein>
    <recommendedName>
        <fullName evidence="1">UPF0215 protein Metok_0176</fullName>
    </recommendedName>
</protein>
<evidence type="ECO:0000256" key="1">
    <source>
        <dbReference type="HAMAP-Rule" id="MF_00582"/>
    </source>
</evidence>
<comment type="similarity">
    <text evidence="1">Belongs to the UPF0215 family.</text>
</comment>
<accession>F8ANB0</accession>
<evidence type="ECO:0000313" key="3">
    <source>
        <dbReference type="Proteomes" id="UP000009296"/>
    </source>
</evidence>
<dbReference type="eggNOG" id="arCOG00928">
    <property type="taxonomic scope" value="Archaea"/>
</dbReference>
<dbReference type="Gene3D" id="3.30.2170.10">
    <property type="entry name" value="archaeoglobus fulgidus dsm 4304 superfamily"/>
    <property type="match status" value="1"/>
</dbReference>
<name>F8ANB0_METOI</name>
<dbReference type="PANTHER" id="PTHR39518">
    <property type="entry name" value="UPF0215 PROTEIN MJ1150"/>
    <property type="match status" value="1"/>
</dbReference>
<gene>
    <name evidence="2" type="ordered locus">Metok_0176</name>
</gene>
<dbReference type="RefSeq" id="WP_013866355.1">
    <property type="nucleotide sequence ID" value="NC_015636.1"/>
</dbReference>
<dbReference type="HOGENOM" id="CLU_095956_1_0_2"/>
<dbReference type="HAMAP" id="MF_00582">
    <property type="entry name" value="UPF0215"/>
    <property type="match status" value="1"/>
</dbReference>
<dbReference type="PIRSF" id="PIRSF006380">
    <property type="entry name" value="UCP006380"/>
    <property type="match status" value="1"/>
</dbReference>
<dbReference type="AlphaFoldDB" id="F8ANB0"/>
<dbReference type="PANTHER" id="PTHR39518:SF2">
    <property type="entry name" value="UPF0215 PROTEIN MJ1150"/>
    <property type="match status" value="1"/>
</dbReference>
<organism evidence="2 3">
    <name type="scientific">Methanothermococcus okinawensis (strain DSM 14208 / JCM 11175 / IH1)</name>
    <dbReference type="NCBI Taxonomy" id="647113"/>
    <lineage>
        <taxon>Archaea</taxon>
        <taxon>Methanobacteriati</taxon>
        <taxon>Methanobacteriota</taxon>
        <taxon>Methanomada group</taxon>
        <taxon>Methanococci</taxon>
        <taxon>Methanococcales</taxon>
        <taxon>Methanococcaceae</taxon>
        <taxon>Methanothermococcus</taxon>
    </lineage>
</organism>